<dbReference type="EMBL" id="CYXV01000013">
    <property type="protein sequence ID" value="CUN10775.1"/>
    <property type="molecule type" value="Genomic_DNA"/>
</dbReference>
<evidence type="ECO:0000313" key="6">
    <source>
        <dbReference type="EMBL" id="CRL42237.1"/>
    </source>
</evidence>
<dbReference type="GO" id="GO:0046872">
    <property type="term" value="F:metal ion binding"/>
    <property type="evidence" value="ECO:0007669"/>
    <property type="project" value="UniProtKB-KW"/>
</dbReference>
<evidence type="ECO:0000313" key="8">
    <source>
        <dbReference type="EMBL" id="MTR81324.1"/>
    </source>
</evidence>
<dbReference type="PANTHER" id="PTHR35805:SF1">
    <property type="entry name" value="ASPARTATE CARBAMOYLTRANSFERASE REGULATORY CHAIN"/>
    <property type="match status" value="1"/>
</dbReference>
<sequence length="150" mass="17296">MLNISGIHEGFVLDHIQAGMSLQIYHDLKLDKLDCSVAIIKNAKSNKMGKKDIIKVECPIEALDLDILGFIDHNITVNVIKGDRIVEKKELKLPKQVKNVIKCKNPRCVTSIEQELDQIFILADEEKEVYRCKYCEEKYTNPNRRQIKVM</sequence>
<dbReference type="EC" id="2.1.3.2" evidence="6"/>
<keyword evidence="1" id="KW-0479">Metal-binding</keyword>
<evidence type="ECO:0000256" key="1">
    <source>
        <dbReference type="ARBA" id="ARBA00022723"/>
    </source>
</evidence>
<evidence type="ECO:0000259" key="4">
    <source>
        <dbReference type="Pfam" id="PF01948"/>
    </source>
</evidence>
<dbReference type="InterPro" id="IPR020542">
    <property type="entry name" value="Asp_carbamoyltrfase_reg_C"/>
</dbReference>
<evidence type="ECO:0000256" key="3">
    <source>
        <dbReference type="ARBA" id="ARBA00022975"/>
    </source>
</evidence>
<dbReference type="Proteomes" id="UP000446657">
    <property type="component" value="Unassembled WGS sequence"/>
</dbReference>
<protein>
    <submittedName>
        <fullName evidence="7">Aspartate carbamoyltransferase regulatory chain</fullName>
    </submittedName>
    <submittedName>
        <fullName evidence="6">Aspartate carbamoyltransferase regulatory subunit</fullName>
        <ecNumber evidence="6">2.1.3.2</ecNumber>
    </submittedName>
</protein>
<dbReference type="Pfam" id="PF02748">
    <property type="entry name" value="PyrI_C"/>
    <property type="match status" value="1"/>
</dbReference>
<dbReference type="InterPro" id="IPR036793">
    <property type="entry name" value="Asp_carbatrfase_reg_N_sf"/>
</dbReference>
<dbReference type="STRING" id="301302.ERS852420_02743"/>
<dbReference type="Pfam" id="PF01948">
    <property type="entry name" value="PyrI"/>
    <property type="match status" value="1"/>
</dbReference>
<dbReference type="Gene3D" id="3.30.70.140">
    <property type="entry name" value="Aspartate carbamoyltransferase regulatory subunit, N-terminal domain"/>
    <property type="match status" value="1"/>
</dbReference>
<evidence type="ECO:0000313" key="10">
    <source>
        <dbReference type="Proteomes" id="UP000095495"/>
    </source>
</evidence>
<gene>
    <name evidence="7" type="primary">pyrI</name>
    <name evidence="7" type="ORF">ERS852420_02743</name>
    <name evidence="8" type="ORF">GMD30_06250</name>
    <name evidence="6" type="ORF">M72_14961</name>
</gene>
<feature type="domain" description="Aspartate carbamoyltransferase regulatory subunit C-terminal" evidence="5">
    <location>
        <begin position="96"/>
        <end position="141"/>
    </location>
</feature>
<dbReference type="GO" id="GO:0009347">
    <property type="term" value="C:aspartate carbamoyltransferase complex"/>
    <property type="evidence" value="ECO:0007669"/>
    <property type="project" value="InterPro"/>
</dbReference>
<dbReference type="GO" id="GO:0004070">
    <property type="term" value="F:aspartate carbamoyltransferase activity"/>
    <property type="evidence" value="ECO:0007669"/>
    <property type="project" value="UniProtKB-EC"/>
</dbReference>
<dbReference type="SUPFAM" id="SSF57825">
    <property type="entry name" value="Aspartate carbamoyltransferase, Regulatory-chain, C-terminal domain"/>
    <property type="match status" value="1"/>
</dbReference>
<keyword evidence="3" id="KW-0665">Pyrimidine biosynthesis</keyword>
<evidence type="ECO:0000259" key="5">
    <source>
        <dbReference type="Pfam" id="PF02748"/>
    </source>
</evidence>
<dbReference type="SUPFAM" id="SSF54893">
    <property type="entry name" value="Aspartate carbamoyltransferase, Regulatory-chain, N-terminal domain"/>
    <property type="match status" value="1"/>
</dbReference>
<dbReference type="GO" id="GO:0006207">
    <property type="term" value="P:'de novo' pyrimidine nucleobase biosynthetic process"/>
    <property type="evidence" value="ECO:0007669"/>
    <property type="project" value="InterPro"/>
</dbReference>
<dbReference type="Proteomes" id="UP000049979">
    <property type="component" value="Unassembled WGS sequence"/>
</dbReference>
<keyword evidence="9" id="KW-1185">Reference proteome</keyword>
<dbReference type="NCBIfam" id="NF002063">
    <property type="entry name" value="PRK00893.1-3"/>
    <property type="match status" value="1"/>
</dbReference>
<dbReference type="InterPro" id="IPR036792">
    <property type="entry name" value="Asp_carbatrfase_reg_C_sf"/>
</dbReference>
<dbReference type="GO" id="GO:0006221">
    <property type="term" value="P:pyrimidine nucleotide biosynthetic process"/>
    <property type="evidence" value="ECO:0007669"/>
    <property type="project" value="UniProtKB-KW"/>
</dbReference>
<evidence type="ECO:0000256" key="2">
    <source>
        <dbReference type="ARBA" id="ARBA00022833"/>
    </source>
</evidence>
<accession>A0A0M6WZX1</accession>
<dbReference type="Gene3D" id="2.30.30.20">
    <property type="entry name" value="Aspartate carbamoyltransferase regulatory subunit, C-terminal domain"/>
    <property type="match status" value="1"/>
</dbReference>
<dbReference type="GeneID" id="99748434"/>
<keyword evidence="2" id="KW-0862">Zinc</keyword>
<dbReference type="InterPro" id="IPR020545">
    <property type="entry name" value="Asp_carbamoyltransf_reg_N"/>
</dbReference>
<evidence type="ECO:0000313" key="11">
    <source>
        <dbReference type="Proteomes" id="UP000446657"/>
    </source>
</evidence>
<dbReference type="RefSeq" id="WP_022045780.1">
    <property type="nucleotide sequence ID" value="NZ_CP173697.1"/>
</dbReference>
<organism evidence="6 9">
    <name type="scientific">Roseburia faecis</name>
    <dbReference type="NCBI Taxonomy" id="301302"/>
    <lineage>
        <taxon>Bacteria</taxon>
        <taxon>Bacillati</taxon>
        <taxon>Bacillota</taxon>
        <taxon>Clostridia</taxon>
        <taxon>Lachnospirales</taxon>
        <taxon>Lachnospiraceae</taxon>
        <taxon>Roseburia</taxon>
    </lineage>
</organism>
<dbReference type="InterPro" id="IPR002801">
    <property type="entry name" value="Asp_carbamoylTrfase_reg"/>
</dbReference>
<dbReference type="EMBL" id="CVRR01000060">
    <property type="protein sequence ID" value="CRL42237.1"/>
    <property type="molecule type" value="Genomic_DNA"/>
</dbReference>
<dbReference type="PANTHER" id="PTHR35805">
    <property type="entry name" value="ASPARTATE CARBAMOYLTRANSFERASE REGULATORY CHAIN"/>
    <property type="match status" value="1"/>
</dbReference>
<evidence type="ECO:0000313" key="9">
    <source>
        <dbReference type="Proteomes" id="UP000049979"/>
    </source>
</evidence>
<proteinExistence type="predicted"/>
<feature type="domain" description="Aspartate carbamoyltransferase regulatory subunit N-terminal" evidence="4">
    <location>
        <begin position="2"/>
        <end position="91"/>
    </location>
</feature>
<dbReference type="AlphaFoldDB" id="A0A0M6WZX1"/>
<reference evidence="8 11" key="3">
    <citation type="journal article" date="2019" name="Nat. Med.">
        <title>A library of human gut bacterial isolates paired with longitudinal multiomics data enables mechanistic microbiome research.</title>
        <authorList>
            <person name="Poyet M."/>
            <person name="Groussin M."/>
            <person name="Gibbons S.M."/>
            <person name="Avila-Pacheco J."/>
            <person name="Jiang X."/>
            <person name="Kearney S.M."/>
            <person name="Perrotta A.R."/>
            <person name="Berdy B."/>
            <person name="Zhao S."/>
            <person name="Lieberman T.D."/>
            <person name="Swanson P.K."/>
            <person name="Smith M."/>
            <person name="Roesemann S."/>
            <person name="Alexander J.E."/>
            <person name="Rich S.A."/>
            <person name="Livny J."/>
            <person name="Vlamakis H."/>
            <person name="Clish C."/>
            <person name="Bullock K."/>
            <person name="Deik A."/>
            <person name="Scott J."/>
            <person name="Pierce K.A."/>
            <person name="Xavier R.J."/>
            <person name="Alm E.J."/>
        </authorList>
    </citation>
    <scope>NUCLEOTIDE SEQUENCE [LARGE SCALE GENOMIC DNA]</scope>
    <source>
        <strain evidence="8 11">BIOML-A1</strain>
    </source>
</reference>
<keyword evidence="6" id="KW-0808">Transferase</keyword>
<dbReference type="OrthoDB" id="5599321at2"/>
<dbReference type="Proteomes" id="UP000095495">
    <property type="component" value="Unassembled WGS sequence"/>
</dbReference>
<evidence type="ECO:0000313" key="7">
    <source>
        <dbReference type="EMBL" id="CUN10775.1"/>
    </source>
</evidence>
<dbReference type="EMBL" id="WNAL01000010">
    <property type="protein sequence ID" value="MTR81324.1"/>
    <property type="molecule type" value="Genomic_DNA"/>
</dbReference>
<reference evidence="9" key="1">
    <citation type="submission" date="2015-05" db="EMBL/GenBank/DDBJ databases">
        <authorList>
            <consortium name="Pathogen Informatics"/>
        </authorList>
    </citation>
    <scope>NUCLEOTIDE SEQUENCE [LARGE SCALE GENOMIC DNA]</scope>
    <source>
        <strain evidence="7 10">2789STDY5608863</strain>
        <strain evidence="9">M72</strain>
    </source>
</reference>
<name>A0A0M6WZX1_9FIRM</name>
<reference evidence="6" key="2">
    <citation type="submission" date="2015-05" db="EMBL/GenBank/DDBJ databases">
        <authorList>
            <person name="Wang D.B."/>
            <person name="Wang M."/>
        </authorList>
    </citation>
    <scope>NUCLEOTIDE SEQUENCE [LARGE SCALE GENOMIC DNA]</scope>
    <source>
        <strain evidence="6">M72</strain>
    </source>
</reference>